<dbReference type="PROSITE" id="PS50825">
    <property type="entry name" value="HYR"/>
    <property type="match status" value="1"/>
</dbReference>
<dbReference type="InterPro" id="IPR035976">
    <property type="entry name" value="Sushi/SCR/CCP_sf"/>
</dbReference>
<comment type="subcellular location">
    <subcellularLocation>
        <location evidence="1">Cell surface</location>
    </subcellularLocation>
    <subcellularLocation>
        <location evidence="2">Cytoplasm</location>
    </subcellularLocation>
    <subcellularLocation>
        <location evidence="3">Secreted</location>
    </subcellularLocation>
    <subcellularLocation>
        <location evidence="14">Synapse</location>
    </subcellularLocation>
</comment>
<name>A0A835NWN4_9PASS</name>
<feature type="non-terminal residue" evidence="18">
    <location>
        <position position="1"/>
    </location>
</feature>
<feature type="domain" description="Sushi" evidence="17">
    <location>
        <begin position="42"/>
        <end position="92"/>
    </location>
</feature>
<proteinExistence type="predicted"/>
<evidence type="ECO:0000256" key="3">
    <source>
        <dbReference type="ARBA" id="ARBA00004613"/>
    </source>
</evidence>
<evidence type="ECO:0000256" key="13">
    <source>
        <dbReference type="ARBA" id="ARBA00023157"/>
    </source>
</evidence>
<evidence type="ECO:0000259" key="16">
    <source>
        <dbReference type="PROSITE" id="PS50825"/>
    </source>
</evidence>
<keyword evidence="10" id="KW-0677">Repeat</keyword>
<evidence type="ECO:0000256" key="14">
    <source>
        <dbReference type="ARBA" id="ARBA00034103"/>
    </source>
</evidence>
<dbReference type="GO" id="GO:0005576">
    <property type="term" value="C:extracellular region"/>
    <property type="evidence" value="ECO:0007669"/>
    <property type="project" value="UniProtKB-SubCell"/>
</dbReference>
<evidence type="ECO:0000259" key="17">
    <source>
        <dbReference type="PROSITE" id="PS50923"/>
    </source>
</evidence>
<dbReference type="CDD" id="cd00033">
    <property type="entry name" value="CCP"/>
    <property type="match status" value="3"/>
</dbReference>
<dbReference type="Pfam" id="PF02494">
    <property type="entry name" value="HYR"/>
    <property type="match status" value="2"/>
</dbReference>
<dbReference type="GO" id="GO:0005102">
    <property type="term" value="F:signaling receptor binding"/>
    <property type="evidence" value="ECO:0007669"/>
    <property type="project" value="TreeGrafter"/>
</dbReference>
<accession>A0A835NWN4</accession>
<dbReference type="Proteomes" id="UP000618051">
    <property type="component" value="Unassembled WGS sequence"/>
</dbReference>
<dbReference type="InterPro" id="IPR043555">
    <property type="entry name" value="SRPX-like"/>
</dbReference>
<evidence type="ECO:0000313" key="18">
    <source>
        <dbReference type="EMBL" id="KAG0124996.1"/>
    </source>
</evidence>
<evidence type="ECO:0000256" key="15">
    <source>
        <dbReference type="PROSITE-ProRule" id="PRU00302"/>
    </source>
</evidence>
<evidence type="ECO:0000256" key="11">
    <source>
        <dbReference type="ARBA" id="ARBA00022889"/>
    </source>
</evidence>
<protein>
    <recommendedName>
        <fullName evidence="4">Sushi repeat-containing protein SRPX2</fullName>
    </recommendedName>
</protein>
<sequence length="524" mass="58092">SGYYLESHTNEVYAEEPAPEPALDYRRVPQWCATLNIHRGEATCYSPRGSSYRSSLGTRCELSCARGYRLVGPSAVQCLPNRHWSGMAYCRQIRCHVLPAVLRGSYVCSAGVQMDSRCDYTCLPGYQLEGDRSRICMEDGHWSGSEPVCVDLEPPKIRCPESRERIAEPGKLTATIYWDPPRVRDSADGVIKRHCQPGLEAVPGAPARGADGETICWVRVMLRGLEPGSEFAEGEHVIRYTAHDQAYNRASCKFRIRVQGERCPVGTASPQLQPPAPLLGLCCSTPSPHPAPLCTVRRCPVLKPPQNGYISCTSDGNNYGATCEYLCDGGYERQGTSLRVCQSTQQWTGSQPLCAPMQINTDVNSAASLLDQFHEKRRLFVISAPDPSNRYYKMQISMLQVRTPSCCPLPTSTASTPSLSPPPQQAACGLDLRHVTTVELVGQPPHEVGRIREHRLSLGIIEELRRFLHLTRSHFNAVLLDKVGTDRERYIAPVSPDELFVFIDTFLLSEREAARRAQGGDPCE</sequence>
<evidence type="ECO:0000256" key="5">
    <source>
        <dbReference type="ARBA" id="ARBA00022490"/>
    </source>
</evidence>
<dbReference type="GO" id="GO:0098609">
    <property type="term" value="P:cell-cell adhesion"/>
    <property type="evidence" value="ECO:0007669"/>
    <property type="project" value="TreeGrafter"/>
</dbReference>
<dbReference type="GO" id="GO:0009986">
    <property type="term" value="C:cell surface"/>
    <property type="evidence" value="ECO:0007669"/>
    <property type="project" value="UniProtKB-SubCell"/>
</dbReference>
<dbReference type="InterPro" id="IPR025232">
    <property type="entry name" value="DUF4174"/>
</dbReference>
<dbReference type="PROSITE" id="PS50923">
    <property type="entry name" value="SUSHI"/>
    <property type="match status" value="3"/>
</dbReference>
<dbReference type="FunFam" id="2.10.70.10:FF:000024">
    <property type="entry name" value="Sushi repeat-containing protein SRPX"/>
    <property type="match status" value="1"/>
</dbReference>
<keyword evidence="13 15" id="KW-1015">Disulfide bond</keyword>
<evidence type="ECO:0000256" key="1">
    <source>
        <dbReference type="ARBA" id="ARBA00004241"/>
    </source>
</evidence>
<dbReference type="EMBL" id="JADDUC020000014">
    <property type="protein sequence ID" value="KAI1234923.1"/>
    <property type="molecule type" value="Genomic_DNA"/>
</dbReference>
<keyword evidence="7" id="KW-0037">Angiogenesis</keyword>
<dbReference type="GO" id="GO:0090050">
    <property type="term" value="P:positive regulation of cell migration involved in sprouting angiogenesis"/>
    <property type="evidence" value="ECO:0007669"/>
    <property type="project" value="TreeGrafter"/>
</dbReference>
<dbReference type="Gene3D" id="2.10.70.10">
    <property type="entry name" value="Complement Module, domain 1"/>
    <property type="match status" value="3"/>
</dbReference>
<dbReference type="OrthoDB" id="6136178at2759"/>
<dbReference type="Pfam" id="PF13778">
    <property type="entry name" value="DUF4174"/>
    <property type="match status" value="2"/>
</dbReference>
<comment type="caution">
    <text evidence="18">The sequence shown here is derived from an EMBL/GenBank/DDBJ whole genome shotgun (WGS) entry which is preliminary data.</text>
</comment>
<feature type="domain" description="HYR" evidence="16">
    <location>
        <begin position="150"/>
        <end position="260"/>
    </location>
</feature>
<evidence type="ECO:0000256" key="7">
    <source>
        <dbReference type="ARBA" id="ARBA00022657"/>
    </source>
</evidence>
<dbReference type="AlphaFoldDB" id="A0A835NWN4"/>
<dbReference type="SUPFAM" id="SSF57535">
    <property type="entry name" value="Complement control module/SCR domain"/>
    <property type="match status" value="3"/>
</dbReference>
<evidence type="ECO:0000256" key="2">
    <source>
        <dbReference type="ARBA" id="ARBA00004496"/>
    </source>
</evidence>
<dbReference type="InterPro" id="IPR003410">
    <property type="entry name" value="HYR_dom"/>
</dbReference>
<evidence type="ECO:0000256" key="8">
    <source>
        <dbReference type="ARBA" id="ARBA00022659"/>
    </source>
</evidence>
<keyword evidence="8 15" id="KW-0768">Sushi</keyword>
<dbReference type="PANTHER" id="PTHR46343">
    <property type="entry name" value="HYR DOMAIN-CONTAINING PROTEIN"/>
    <property type="match status" value="1"/>
</dbReference>
<reference evidence="19 20" key="2">
    <citation type="journal article" date="2021" name="J. Hered.">
        <title>Feather Gene Expression Elucidates the Developmental Basis of Plumage Iridescence in African Starlings.</title>
        <authorList>
            <person name="Rubenstein D.R."/>
            <person name="Corvelo A."/>
            <person name="MacManes M.D."/>
            <person name="Maia R."/>
            <person name="Narzisi G."/>
            <person name="Rousaki A."/>
            <person name="Vandenabeele P."/>
            <person name="Shawkey M.D."/>
            <person name="Solomon J."/>
        </authorList>
    </citation>
    <scope>NUCLEOTIDE SEQUENCE [LARGE SCALE GENOMIC DNA]</scope>
    <source>
        <strain evidence="19">SS15</strain>
    </source>
</reference>
<evidence type="ECO:0000313" key="20">
    <source>
        <dbReference type="Proteomes" id="UP000618051"/>
    </source>
</evidence>
<comment type="caution">
    <text evidence="15">Lacks conserved residue(s) required for the propagation of feature annotation.</text>
</comment>
<dbReference type="GO" id="GO:0045202">
    <property type="term" value="C:synapse"/>
    <property type="evidence" value="ECO:0007669"/>
    <property type="project" value="UniProtKB-SubCell"/>
</dbReference>
<evidence type="ECO:0000256" key="6">
    <source>
        <dbReference type="ARBA" id="ARBA00022525"/>
    </source>
</evidence>
<feature type="domain" description="Sushi" evidence="17">
    <location>
        <begin position="297"/>
        <end position="356"/>
    </location>
</feature>
<dbReference type="PANTHER" id="PTHR46343:SF3">
    <property type="entry name" value="SUSHI REPEAT-CONTAINING PROTEIN SRPX2"/>
    <property type="match status" value="1"/>
</dbReference>
<reference evidence="18" key="1">
    <citation type="submission" date="2020-10" db="EMBL/GenBank/DDBJ databases">
        <title>Feather gene expression reveals the developmental basis of iridescence in African starlings.</title>
        <authorList>
            <person name="Rubenstein D.R."/>
        </authorList>
    </citation>
    <scope>NUCLEOTIDE SEQUENCE</scope>
    <source>
        <strain evidence="18">SS15</strain>
        <tissue evidence="18">Liver</tissue>
    </source>
</reference>
<organism evidence="18">
    <name type="scientific">Lamprotornis superbus</name>
    <dbReference type="NCBI Taxonomy" id="245042"/>
    <lineage>
        <taxon>Eukaryota</taxon>
        <taxon>Metazoa</taxon>
        <taxon>Chordata</taxon>
        <taxon>Craniata</taxon>
        <taxon>Vertebrata</taxon>
        <taxon>Euteleostomi</taxon>
        <taxon>Archelosauria</taxon>
        <taxon>Archosauria</taxon>
        <taxon>Dinosauria</taxon>
        <taxon>Saurischia</taxon>
        <taxon>Theropoda</taxon>
        <taxon>Coelurosauria</taxon>
        <taxon>Aves</taxon>
        <taxon>Neognathae</taxon>
        <taxon>Neoaves</taxon>
        <taxon>Telluraves</taxon>
        <taxon>Australaves</taxon>
        <taxon>Passeriformes</taxon>
        <taxon>Sturnidae</taxon>
        <taxon>Lamprotornis</taxon>
    </lineage>
</organism>
<keyword evidence="5" id="KW-0963">Cytoplasm</keyword>
<dbReference type="GO" id="GO:0001525">
    <property type="term" value="P:angiogenesis"/>
    <property type="evidence" value="ECO:0007669"/>
    <property type="project" value="UniProtKB-KW"/>
</dbReference>
<feature type="disulfide bond" evidence="15">
    <location>
        <begin position="122"/>
        <end position="149"/>
    </location>
</feature>
<feature type="disulfide bond" evidence="15">
    <location>
        <begin position="327"/>
        <end position="354"/>
    </location>
</feature>
<evidence type="ECO:0000256" key="10">
    <source>
        <dbReference type="ARBA" id="ARBA00022737"/>
    </source>
</evidence>
<dbReference type="InterPro" id="IPR000436">
    <property type="entry name" value="Sushi_SCR_CCP_dom"/>
</dbReference>
<dbReference type="EMBL" id="JADDUC010000023">
    <property type="protein sequence ID" value="KAG0124996.1"/>
    <property type="molecule type" value="Genomic_DNA"/>
</dbReference>
<feature type="domain" description="Sushi" evidence="17">
    <location>
        <begin position="93"/>
        <end position="151"/>
    </location>
</feature>
<dbReference type="GO" id="GO:0051965">
    <property type="term" value="P:positive regulation of synapse assembly"/>
    <property type="evidence" value="ECO:0007669"/>
    <property type="project" value="TreeGrafter"/>
</dbReference>
<dbReference type="Pfam" id="PF00084">
    <property type="entry name" value="Sushi"/>
    <property type="match status" value="3"/>
</dbReference>
<evidence type="ECO:0000256" key="9">
    <source>
        <dbReference type="ARBA" id="ARBA00022729"/>
    </source>
</evidence>
<keyword evidence="9" id="KW-0732">Signal</keyword>
<evidence type="ECO:0000256" key="12">
    <source>
        <dbReference type="ARBA" id="ARBA00023018"/>
    </source>
</evidence>
<gene>
    <name evidence="19" type="ORF">IHE44_0003310</name>
    <name evidence="18" type="ORF">IHE44_005905</name>
</gene>
<dbReference type="SMART" id="SM00032">
    <property type="entry name" value="CCP"/>
    <property type="match status" value="3"/>
</dbReference>
<reference evidence="19" key="3">
    <citation type="submission" date="2022-01" db="EMBL/GenBank/DDBJ databases">
        <authorList>
            <person name="Rubenstein D.R."/>
        </authorList>
    </citation>
    <scope>NUCLEOTIDE SEQUENCE</scope>
    <source>
        <strain evidence="19">SS15</strain>
        <tissue evidence="19">Liver</tissue>
    </source>
</reference>
<keyword evidence="20" id="KW-1185">Reference proteome</keyword>
<dbReference type="GO" id="GO:0005737">
    <property type="term" value="C:cytoplasm"/>
    <property type="evidence" value="ECO:0007669"/>
    <property type="project" value="UniProtKB-SubCell"/>
</dbReference>
<evidence type="ECO:0000313" key="19">
    <source>
        <dbReference type="EMBL" id="KAI1234923.1"/>
    </source>
</evidence>
<evidence type="ECO:0000256" key="4">
    <source>
        <dbReference type="ARBA" id="ARBA00014594"/>
    </source>
</evidence>
<keyword evidence="12" id="KW-0770">Synapse</keyword>
<keyword evidence="6" id="KW-0964">Secreted</keyword>
<keyword evidence="11" id="KW-0130">Cell adhesion</keyword>